<name>A0A2P6TT97_CHLSO</name>
<evidence type="ECO:0000256" key="2">
    <source>
        <dbReference type="PIRSR" id="PIRSR613078-2"/>
    </source>
</evidence>
<dbReference type="InterPro" id="IPR029033">
    <property type="entry name" value="His_PPase_superfam"/>
</dbReference>
<dbReference type="PANTHER" id="PTHR47927">
    <property type="entry name" value="PUTATIVE-RELATED"/>
    <property type="match status" value="1"/>
</dbReference>
<organism evidence="4 5">
    <name type="scientific">Chlorella sorokiniana</name>
    <name type="common">Freshwater green alga</name>
    <dbReference type="NCBI Taxonomy" id="3076"/>
    <lineage>
        <taxon>Eukaryota</taxon>
        <taxon>Viridiplantae</taxon>
        <taxon>Chlorophyta</taxon>
        <taxon>core chlorophytes</taxon>
        <taxon>Trebouxiophyceae</taxon>
        <taxon>Chlorellales</taxon>
        <taxon>Chlorellaceae</taxon>
        <taxon>Chlorella clade</taxon>
        <taxon>Chlorella</taxon>
    </lineage>
</organism>
<dbReference type="OrthoDB" id="354304at2759"/>
<dbReference type="SMART" id="SM00855">
    <property type="entry name" value="PGAM"/>
    <property type="match status" value="1"/>
</dbReference>
<dbReference type="PROSITE" id="PS00175">
    <property type="entry name" value="PG_MUTASE"/>
    <property type="match status" value="1"/>
</dbReference>
<dbReference type="AlphaFoldDB" id="A0A2P6TT97"/>
<evidence type="ECO:0000256" key="1">
    <source>
        <dbReference type="PIRSR" id="PIRSR613078-1"/>
    </source>
</evidence>
<feature type="active site" description="Tele-phosphohistidine intermediate" evidence="1">
    <location>
        <position position="9"/>
    </location>
</feature>
<sequence length="280" mass="29687">MLRILLVRHGQCDMNLTVDQRIGGRTNHSPLTPLGERQAQALGAHLRAALAHAGVQPQRCAFFSSTAVRAVDTARLVMQALDVPTDKLTSSEQLLELDQGEWEGAVRRECFTPELTAAFAADPWGLAWDFAPPGGESQRQVEQRMTQYLVQHVLPHARPDAPAIVVSHGMAIKCFLRGILHSLPTMSRNIALANTSVTEVGFSPAKHGSSGDTTGGGGGSVDGNTNTSGQAAVVDSSREPAAAADGRPANGGMAGGSWHVLRINDQAHLPFDLECAHLSV</sequence>
<keyword evidence="5" id="KW-1185">Reference proteome</keyword>
<dbReference type="InterPro" id="IPR001345">
    <property type="entry name" value="PG/BPGM_mutase_AS"/>
</dbReference>
<accession>A0A2P6TT97</accession>
<proteinExistence type="predicted"/>
<evidence type="ECO:0000256" key="3">
    <source>
        <dbReference type="SAM" id="MobiDB-lite"/>
    </source>
</evidence>
<dbReference type="EMBL" id="LHPG02000007">
    <property type="protein sequence ID" value="PRW57274.1"/>
    <property type="molecule type" value="Genomic_DNA"/>
</dbReference>
<dbReference type="STRING" id="3076.A0A2P6TT97"/>
<dbReference type="SUPFAM" id="SSF53254">
    <property type="entry name" value="Phosphoglycerate mutase-like"/>
    <property type="match status" value="1"/>
</dbReference>
<dbReference type="Gene3D" id="3.40.50.1240">
    <property type="entry name" value="Phosphoglycerate mutase-like"/>
    <property type="match status" value="1"/>
</dbReference>
<feature type="active site" description="Proton donor/acceptor" evidence="1">
    <location>
        <position position="96"/>
    </location>
</feature>
<dbReference type="GO" id="GO:0003824">
    <property type="term" value="F:catalytic activity"/>
    <property type="evidence" value="ECO:0007669"/>
    <property type="project" value="InterPro"/>
</dbReference>
<dbReference type="CDD" id="cd07067">
    <property type="entry name" value="HP_PGM_like"/>
    <property type="match status" value="1"/>
</dbReference>
<evidence type="ECO:0000313" key="4">
    <source>
        <dbReference type="EMBL" id="PRW57274.1"/>
    </source>
</evidence>
<protein>
    <submittedName>
        <fullName evidence="4">Phosphoglycerate mutase family domain containing</fullName>
    </submittedName>
</protein>
<dbReference type="Pfam" id="PF00300">
    <property type="entry name" value="His_Phos_1"/>
    <property type="match status" value="1"/>
</dbReference>
<dbReference type="PANTHER" id="PTHR47927:SF2">
    <property type="entry name" value="PHOSPHOGLYCERATE MUTASE FAMILY PROTEIN"/>
    <property type="match status" value="1"/>
</dbReference>
<dbReference type="InterPro" id="IPR013078">
    <property type="entry name" value="His_Pase_superF_clade-1"/>
</dbReference>
<comment type="caution">
    <text evidence="4">The sequence shown here is derived from an EMBL/GenBank/DDBJ whole genome shotgun (WGS) entry which is preliminary data.</text>
</comment>
<gene>
    <name evidence="4" type="ORF">C2E21_4206</name>
</gene>
<evidence type="ECO:0000313" key="5">
    <source>
        <dbReference type="Proteomes" id="UP000239899"/>
    </source>
</evidence>
<feature type="region of interest" description="Disordered" evidence="3">
    <location>
        <begin position="203"/>
        <end position="250"/>
    </location>
</feature>
<feature type="binding site" evidence="2">
    <location>
        <position position="69"/>
    </location>
    <ligand>
        <name>substrate</name>
    </ligand>
</feature>
<feature type="binding site" evidence="2">
    <location>
        <begin position="8"/>
        <end position="15"/>
    </location>
    <ligand>
        <name>substrate</name>
    </ligand>
</feature>
<reference evidence="4 5" key="1">
    <citation type="journal article" date="2018" name="Plant J.">
        <title>Genome sequences of Chlorella sorokiniana UTEX 1602 and Micractinium conductrix SAG 241.80: implications to maltose excretion by a green alga.</title>
        <authorList>
            <person name="Arriola M.B."/>
            <person name="Velmurugan N."/>
            <person name="Zhang Y."/>
            <person name="Plunkett M.H."/>
            <person name="Hondzo H."/>
            <person name="Barney B.M."/>
        </authorList>
    </citation>
    <scope>NUCLEOTIDE SEQUENCE [LARGE SCALE GENOMIC DNA]</scope>
    <source>
        <strain evidence="5">UTEX 1602</strain>
    </source>
</reference>
<dbReference type="Proteomes" id="UP000239899">
    <property type="component" value="Unassembled WGS sequence"/>
</dbReference>